<dbReference type="GO" id="GO:0006749">
    <property type="term" value="P:glutathione metabolic process"/>
    <property type="evidence" value="ECO:0007669"/>
    <property type="project" value="TreeGrafter"/>
</dbReference>
<dbReference type="Gene3D" id="3.40.30.10">
    <property type="entry name" value="Glutaredoxin"/>
    <property type="match status" value="1"/>
</dbReference>
<dbReference type="InterPro" id="IPR004045">
    <property type="entry name" value="Glutathione_S-Trfase_N"/>
</dbReference>
<gene>
    <name evidence="3" type="ORF">C3942_06080</name>
</gene>
<proteinExistence type="predicted"/>
<protein>
    <submittedName>
        <fullName evidence="3">Glutathione S-transferase</fullName>
    </submittedName>
</protein>
<dbReference type="OrthoDB" id="9799538at2"/>
<reference evidence="3 4" key="1">
    <citation type="submission" date="2018-02" db="EMBL/GenBank/DDBJ databases">
        <title>Genome sequencing of Solimonas sp. HR-BB.</title>
        <authorList>
            <person name="Lee Y."/>
            <person name="Jeon C.O."/>
        </authorList>
    </citation>
    <scope>NUCLEOTIDE SEQUENCE [LARGE SCALE GENOMIC DNA]</scope>
    <source>
        <strain evidence="3 4">HR-BB</strain>
    </source>
</reference>
<dbReference type="CDD" id="cd03043">
    <property type="entry name" value="GST_N_1"/>
    <property type="match status" value="1"/>
</dbReference>
<feature type="domain" description="GST N-terminal" evidence="2">
    <location>
        <begin position="5"/>
        <end position="85"/>
    </location>
</feature>
<sequence>MQQKLTLVLGSKARSSWSLRPWLFLRHHEVPFDEILLPLGQPDSRARILEHSPSGKVPCLLQGRLKVWESLAICEYAAETLALPLAWPLDPAARALARAMSAEMHAGFADLRRELPFDALRKPAAREVGEQAASDIARVRALWREARSLHGRGGPWLFGRFGIADAMFAPVALRFHAYAVALDGPEREYVYNVLMHPAVQEWLDAAAAESPQEPVVETPAERTAEFLPEPETPAAVATRYVDDPAETQETPLENTHRDLPPAARPGEESLADLLAPRDPATRPAPAPLPVIESQAAEPLPVDPVKLRSFILPP</sequence>
<dbReference type="Pfam" id="PF13409">
    <property type="entry name" value="GST_N_2"/>
    <property type="match status" value="1"/>
</dbReference>
<dbReference type="EMBL" id="PSNW01000002">
    <property type="protein sequence ID" value="PPE75238.1"/>
    <property type="molecule type" value="Genomic_DNA"/>
</dbReference>
<dbReference type="InterPro" id="IPR036282">
    <property type="entry name" value="Glutathione-S-Trfase_C_sf"/>
</dbReference>
<dbReference type="SUPFAM" id="SSF47616">
    <property type="entry name" value="GST C-terminal domain-like"/>
    <property type="match status" value="1"/>
</dbReference>
<evidence type="ECO:0000256" key="1">
    <source>
        <dbReference type="SAM" id="MobiDB-lite"/>
    </source>
</evidence>
<dbReference type="InterPro" id="IPR036249">
    <property type="entry name" value="Thioredoxin-like_sf"/>
</dbReference>
<dbReference type="CDD" id="cd03194">
    <property type="entry name" value="GST_C_3"/>
    <property type="match status" value="1"/>
</dbReference>
<evidence type="ECO:0000259" key="2">
    <source>
        <dbReference type="PROSITE" id="PS50404"/>
    </source>
</evidence>
<dbReference type="Gene3D" id="1.20.1050.10">
    <property type="match status" value="1"/>
</dbReference>
<feature type="region of interest" description="Disordered" evidence="1">
    <location>
        <begin position="246"/>
        <end position="302"/>
    </location>
</feature>
<keyword evidence="4" id="KW-1185">Reference proteome</keyword>
<dbReference type="SUPFAM" id="SSF52833">
    <property type="entry name" value="Thioredoxin-like"/>
    <property type="match status" value="1"/>
</dbReference>
<dbReference type="PANTHER" id="PTHR42673:SF4">
    <property type="entry name" value="MALEYLACETOACETATE ISOMERASE"/>
    <property type="match status" value="1"/>
</dbReference>
<dbReference type="GO" id="GO:0006559">
    <property type="term" value="P:L-phenylalanine catabolic process"/>
    <property type="evidence" value="ECO:0007669"/>
    <property type="project" value="TreeGrafter"/>
</dbReference>
<dbReference type="PROSITE" id="PS50404">
    <property type="entry name" value="GST_NTER"/>
    <property type="match status" value="1"/>
</dbReference>
<dbReference type="PANTHER" id="PTHR42673">
    <property type="entry name" value="MALEYLACETOACETATE ISOMERASE"/>
    <property type="match status" value="1"/>
</dbReference>
<dbReference type="Proteomes" id="UP000238220">
    <property type="component" value="Unassembled WGS sequence"/>
</dbReference>
<dbReference type="RefSeq" id="WP_104229464.1">
    <property type="nucleotide sequence ID" value="NZ_PSNW01000002.1"/>
</dbReference>
<comment type="caution">
    <text evidence="3">The sequence shown here is derived from an EMBL/GenBank/DDBJ whole genome shotgun (WGS) entry which is preliminary data.</text>
</comment>
<organism evidence="3 4">
    <name type="scientific">Solimonas fluminis</name>
    <dbReference type="NCBI Taxonomy" id="2086571"/>
    <lineage>
        <taxon>Bacteria</taxon>
        <taxon>Pseudomonadati</taxon>
        <taxon>Pseudomonadota</taxon>
        <taxon>Gammaproteobacteria</taxon>
        <taxon>Nevskiales</taxon>
        <taxon>Nevskiaceae</taxon>
        <taxon>Solimonas</taxon>
    </lineage>
</organism>
<evidence type="ECO:0000313" key="3">
    <source>
        <dbReference type="EMBL" id="PPE75238.1"/>
    </source>
</evidence>
<name>A0A2S5TKC9_9GAMM</name>
<evidence type="ECO:0000313" key="4">
    <source>
        <dbReference type="Proteomes" id="UP000238220"/>
    </source>
</evidence>
<dbReference type="GO" id="GO:0016034">
    <property type="term" value="F:maleylacetoacetate isomerase activity"/>
    <property type="evidence" value="ECO:0007669"/>
    <property type="project" value="TreeGrafter"/>
</dbReference>
<accession>A0A2S5TKC9</accession>
<keyword evidence="3" id="KW-0808">Transferase</keyword>
<dbReference type="GO" id="GO:0004364">
    <property type="term" value="F:glutathione transferase activity"/>
    <property type="evidence" value="ECO:0007669"/>
    <property type="project" value="TreeGrafter"/>
</dbReference>
<dbReference type="AlphaFoldDB" id="A0A2S5TKC9"/>